<dbReference type="EMBL" id="CADCXW020000344">
    <property type="protein sequence ID" value="CAD1577275.1"/>
    <property type="molecule type" value="Genomic_DNA"/>
</dbReference>
<protein>
    <submittedName>
        <fullName evidence="1">Uncharacterized protein</fullName>
    </submittedName>
</protein>
<name>A0A6V7LM05_9HYME</name>
<proteinExistence type="predicted"/>
<organism evidence="1">
    <name type="scientific">Bracon brevicornis</name>
    <dbReference type="NCBI Taxonomy" id="1563983"/>
    <lineage>
        <taxon>Eukaryota</taxon>
        <taxon>Metazoa</taxon>
        <taxon>Ecdysozoa</taxon>
        <taxon>Arthropoda</taxon>
        <taxon>Hexapoda</taxon>
        <taxon>Insecta</taxon>
        <taxon>Pterygota</taxon>
        <taxon>Neoptera</taxon>
        <taxon>Endopterygota</taxon>
        <taxon>Hymenoptera</taxon>
        <taxon>Apocrita</taxon>
        <taxon>Ichneumonoidea</taxon>
        <taxon>Braconidae</taxon>
        <taxon>Braconinae</taxon>
        <taxon>Bracon</taxon>
    </lineage>
</organism>
<gene>
    <name evidence="1" type="ORF">BBRV_LOCUS110188</name>
</gene>
<dbReference type="AlphaFoldDB" id="A0A6V7LM05"/>
<evidence type="ECO:0000313" key="1">
    <source>
        <dbReference type="EMBL" id="CAD1577275.1"/>
    </source>
</evidence>
<accession>A0A6V7LM05</accession>
<sequence length="161" mass="18506">MRFLIFRKKPATFALFSNNPHEPEISESRLVCLLHLWNTLCELLPQNNLAFVLWVLNIYSNGYKSNGDFADDNKHLRNTAKELGRSLMTFNPTHHSSKSANWIDVILLNNDNLVTRTFQEATAMSGHDLIGIAVKRESKSIRICPGRRSFRDYTIFVIVIN</sequence>
<reference evidence="1" key="1">
    <citation type="submission" date="2020-07" db="EMBL/GenBank/DDBJ databases">
        <authorList>
            <person name="Ferguson B K."/>
        </authorList>
    </citation>
    <scope>NUCLEOTIDE SEQUENCE</scope>
    <source>
        <strain evidence="1">L06</strain>
    </source>
</reference>